<dbReference type="Proteomes" id="UP000289340">
    <property type="component" value="Chromosome 8"/>
</dbReference>
<proteinExistence type="predicted"/>
<dbReference type="SMR" id="A0A445JLN5"/>
<evidence type="ECO:0000256" key="2">
    <source>
        <dbReference type="SAM" id="SignalP"/>
    </source>
</evidence>
<dbReference type="Gramene" id="XM_028389828.1">
    <property type="protein sequence ID" value="XP_028245629.1"/>
    <property type="gene ID" value="LOC114423182"/>
</dbReference>
<keyword evidence="1" id="KW-0812">Transmembrane</keyword>
<evidence type="ECO:0000313" key="3">
    <source>
        <dbReference type="EMBL" id="RZB99341.1"/>
    </source>
</evidence>
<organism evidence="3 4">
    <name type="scientific">Glycine soja</name>
    <name type="common">Wild soybean</name>
    <dbReference type="NCBI Taxonomy" id="3848"/>
    <lineage>
        <taxon>Eukaryota</taxon>
        <taxon>Viridiplantae</taxon>
        <taxon>Streptophyta</taxon>
        <taxon>Embryophyta</taxon>
        <taxon>Tracheophyta</taxon>
        <taxon>Spermatophyta</taxon>
        <taxon>Magnoliopsida</taxon>
        <taxon>eudicotyledons</taxon>
        <taxon>Gunneridae</taxon>
        <taxon>Pentapetalae</taxon>
        <taxon>rosids</taxon>
        <taxon>fabids</taxon>
        <taxon>Fabales</taxon>
        <taxon>Fabaceae</taxon>
        <taxon>Papilionoideae</taxon>
        <taxon>50 kb inversion clade</taxon>
        <taxon>NPAAA clade</taxon>
        <taxon>indigoferoid/millettioid clade</taxon>
        <taxon>Phaseoleae</taxon>
        <taxon>Glycine</taxon>
        <taxon>Glycine subgen. Soja</taxon>
    </lineage>
</organism>
<dbReference type="SUPFAM" id="SSF101898">
    <property type="entry name" value="NHL repeat"/>
    <property type="match status" value="1"/>
</dbReference>
<dbReference type="EMBL" id="QZWG01000008">
    <property type="protein sequence ID" value="RZB99341.1"/>
    <property type="molecule type" value="Genomic_DNA"/>
</dbReference>
<name>A0A445JLN5_GLYSO</name>
<feature type="signal peptide" evidence="2">
    <location>
        <begin position="1"/>
        <end position="20"/>
    </location>
</feature>
<dbReference type="Gene3D" id="2.120.10.30">
    <property type="entry name" value="TolB, C-terminal domain"/>
    <property type="match status" value="1"/>
</dbReference>
<sequence>MASLSTFLTLTLFFLSHVNAKEIVITEEGYTVTTVFDGHKPHIFPFTVLQRPFSSDLILLDSVNSTFYTAQFPITEESVFTRLSGDGSVGYSDGDVGSARFAKPRSFAFDMRGNVYVADKSNRAIRKISAKGVTTIAGGEFSEKSRTKDGPALNASFSNDFDLTFIPGLCALLVSDHMHRLVRQINLMEEDCTLGSKPGLGAVMTWTLGLGLSCLLGLVIGIVVRPYIIPNKGTNPCHFTETWKRYLTSLGKLAQTLFFGAKSAIASCSCSSVYKILMSFWRLSLSHLVCMSRIRINIVSPRPHLESVSLLDLDACNSGEVTKSGKYYDQLKDLMSFDEDSNNGKATFNKGNDSIGRRNVCYEGDVMMKANMGFVETPKDNNNIVRQESSVCKMGIVKRR</sequence>
<keyword evidence="1" id="KW-1133">Transmembrane helix</keyword>
<dbReference type="AlphaFoldDB" id="A0A445JLN5"/>
<dbReference type="PANTHER" id="PTHR13833">
    <property type="match status" value="1"/>
</dbReference>
<keyword evidence="1" id="KW-0472">Membrane</keyword>
<dbReference type="InterPro" id="IPR011042">
    <property type="entry name" value="6-blade_b-propeller_TolB-like"/>
</dbReference>
<keyword evidence="2" id="KW-0732">Signal</keyword>
<comment type="caution">
    <text evidence="3">The sequence shown here is derived from an EMBL/GenBank/DDBJ whole genome shotgun (WGS) entry which is preliminary data.</text>
</comment>
<reference evidence="3 4" key="1">
    <citation type="submission" date="2018-09" db="EMBL/GenBank/DDBJ databases">
        <title>A high-quality reference genome of wild soybean provides a powerful tool to mine soybean genomes.</title>
        <authorList>
            <person name="Xie M."/>
            <person name="Chung C.Y.L."/>
            <person name="Li M.-W."/>
            <person name="Wong F.-L."/>
            <person name="Chan T.-F."/>
            <person name="Lam H.-M."/>
        </authorList>
    </citation>
    <scope>NUCLEOTIDE SEQUENCE [LARGE SCALE GENOMIC DNA]</scope>
    <source>
        <strain evidence="4">cv. W05</strain>
        <tissue evidence="3">Hypocotyl of etiolated seedlings</tissue>
    </source>
</reference>
<evidence type="ECO:0000256" key="1">
    <source>
        <dbReference type="SAM" id="Phobius"/>
    </source>
</evidence>
<dbReference type="PANTHER" id="PTHR13833:SF71">
    <property type="entry name" value="NHL DOMAIN-CONTAINING PROTEIN"/>
    <property type="match status" value="1"/>
</dbReference>
<feature type="chain" id="PRO_5019250142" description="NHL domain-containing protein" evidence="2">
    <location>
        <begin position="21"/>
        <end position="400"/>
    </location>
</feature>
<accession>A0A445JLN5</accession>
<evidence type="ECO:0008006" key="5">
    <source>
        <dbReference type="Google" id="ProtNLM"/>
    </source>
</evidence>
<evidence type="ECO:0000313" key="4">
    <source>
        <dbReference type="Proteomes" id="UP000289340"/>
    </source>
</evidence>
<keyword evidence="4" id="KW-1185">Reference proteome</keyword>
<protein>
    <recommendedName>
        <fullName evidence="5">NHL domain-containing protein</fullName>
    </recommendedName>
</protein>
<feature type="transmembrane region" description="Helical" evidence="1">
    <location>
        <begin position="203"/>
        <end position="224"/>
    </location>
</feature>
<gene>
    <name evidence="3" type="ORF">D0Y65_021987</name>
</gene>